<reference evidence="2 3" key="1">
    <citation type="journal article" date="2013" name="J. Bacteriol.">
        <title>Roles of HynAB and Ech, the only two hydrogenases found in the model sulfate reducer Desulfovibrio gigas.</title>
        <authorList>
            <person name="Morais-Silva F.O."/>
            <person name="Santos C.I."/>
            <person name="Rodrigues R."/>
            <person name="Pereira I.A."/>
            <person name="Rodrigues-Pousada C."/>
        </authorList>
    </citation>
    <scope>NUCLEOTIDE SEQUENCE [LARGE SCALE GENOMIC DNA]</scope>
    <source>
        <strain evidence="3">ATCC 19364 / DSM 1382 / NCIMB 9332 / VKM B-1759</strain>
    </source>
</reference>
<accession>T2G9N7</accession>
<name>T2G9N7_MEGG1</name>
<dbReference type="STRING" id="1121448.DGI_1132"/>
<evidence type="ECO:0000313" key="2">
    <source>
        <dbReference type="EMBL" id="AGW12998.1"/>
    </source>
</evidence>
<dbReference type="HOGENOM" id="CLU_2878496_0_0_7"/>
<dbReference type="KEGG" id="dgg:DGI_1132"/>
<dbReference type="Proteomes" id="UP000016587">
    <property type="component" value="Chromosome"/>
</dbReference>
<sequence length="63" mass="6717">MGVPAASLPKDFPLYVQVTDSFFERAGREPPAFPLPLSAKRDTTHSNPIGVPPGHAGGLRSYP</sequence>
<dbReference type="AlphaFoldDB" id="T2G9N7"/>
<proteinExistence type="predicted"/>
<keyword evidence="3" id="KW-1185">Reference proteome</keyword>
<feature type="region of interest" description="Disordered" evidence="1">
    <location>
        <begin position="27"/>
        <end position="63"/>
    </location>
</feature>
<organism evidence="2 3">
    <name type="scientific">Megalodesulfovibrio gigas (strain ATCC 19364 / DSM 1382 / NCIMB 9332 / VKM B-1759)</name>
    <name type="common">Desulfovibrio gigas</name>
    <dbReference type="NCBI Taxonomy" id="1121448"/>
    <lineage>
        <taxon>Bacteria</taxon>
        <taxon>Pseudomonadati</taxon>
        <taxon>Thermodesulfobacteriota</taxon>
        <taxon>Desulfovibrionia</taxon>
        <taxon>Desulfovibrionales</taxon>
        <taxon>Desulfovibrionaceae</taxon>
        <taxon>Megalodesulfovibrio</taxon>
    </lineage>
</organism>
<protein>
    <submittedName>
        <fullName evidence="2">Uncharacterized protein</fullName>
    </submittedName>
</protein>
<gene>
    <name evidence="2" type="ORF">DGI_1132</name>
</gene>
<evidence type="ECO:0000313" key="3">
    <source>
        <dbReference type="Proteomes" id="UP000016587"/>
    </source>
</evidence>
<evidence type="ECO:0000256" key="1">
    <source>
        <dbReference type="SAM" id="MobiDB-lite"/>
    </source>
</evidence>
<dbReference type="EMBL" id="CP006585">
    <property type="protein sequence ID" value="AGW12998.1"/>
    <property type="molecule type" value="Genomic_DNA"/>
</dbReference>
<dbReference type="PATRIC" id="fig|1121448.10.peg.1132"/>
<reference evidence="3" key="2">
    <citation type="submission" date="2013-07" db="EMBL/GenBank/DDBJ databases">
        <authorList>
            <person name="Morais-Silva F.O."/>
            <person name="Rezende A.M."/>
            <person name="Pimentel C."/>
            <person name="Resende D.M."/>
            <person name="Santos C.I."/>
            <person name="Clemente C."/>
            <person name="de Oliveira L.M."/>
            <person name="da Silva S.M."/>
            <person name="Costa D.A."/>
            <person name="Varela-Raposo A."/>
            <person name="Horacio E.C.A."/>
            <person name="Matos M."/>
            <person name="Flores O."/>
            <person name="Ruiz J.C."/>
            <person name="Rodrigues-Pousada C."/>
        </authorList>
    </citation>
    <scope>NUCLEOTIDE SEQUENCE [LARGE SCALE GENOMIC DNA]</scope>
    <source>
        <strain evidence="3">ATCC 19364 / DSM 1382 / NCIMB 9332 / VKM B-1759</strain>
    </source>
</reference>